<dbReference type="InterPro" id="IPR004274">
    <property type="entry name" value="FCP1_dom"/>
</dbReference>
<dbReference type="Proteomes" id="UP000269721">
    <property type="component" value="Unassembled WGS sequence"/>
</dbReference>
<keyword evidence="3" id="KW-1185">Reference proteome</keyword>
<dbReference type="EMBL" id="KZ993917">
    <property type="protein sequence ID" value="RKO94369.1"/>
    <property type="molecule type" value="Genomic_DNA"/>
</dbReference>
<accession>A0A4P9WMS6</accession>
<feature type="non-terminal residue" evidence="2">
    <location>
        <position position="126"/>
    </location>
</feature>
<gene>
    <name evidence="2" type="ORF">BDK51DRAFT_13590</name>
</gene>
<organism evidence="2 3">
    <name type="scientific">Blyttiomyces helicus</name>
    <dbReference type="NCBI Taxonomy" id="388810"/>
    <lineage>
        <taxon>Eukaryota</taxon>
        <taxon>Fungi</taxon>
        <taxon>Fungi incertae sedis</taxon>
        <taxon>Chytridiomycota</taxon>
        <taxon>Chytridiomycota incertae sedis</taxon>
        <taxon>Chytridiomycetes</taxon>
        <taxon>Chytridiomycetes incertae sedis</taxon>
        <taxon>Blyttiomyces</taxon>
    </lineage>
</organism>
<dbReference type="PROSITE" id="PS50969">
    <property type="entry name" value="FCP1"/>
    <property type="match status" value="1"/>
</dbReference>
<proteinExistence type="predicted"/>
<feature type="domain" description="FCP1 homology" evidence="1">
    <location>
        <begin position="1"/>
        <end position="126"/>
    </location>
</feature>
<dbReference type="AlphaFoldDB" id="A0A4P9WMS6"/>
<dbReference type="OrthoDB" id="10249888at2759"/>
<dbReference type="InterPro" id="IPR023214">
    <property type="entry name" value="HAD_sf"/>
</dbReference>
<dbReference type="Gene3D" id="3.40.50.1000">
    <property type="entry name" value="HAD superfamily/HAD-like"/>
    <property type="match status" value="1"/>
</dbReference>
<evidence type="ECO:0000313" key="3">
    <source>
        <dbReference type="Proteomes" id="UP000269721"/>
    </source>
</evidence>
<reference evidence="3" key="1">
    <citation type="journal article" date="2018" name="Nat. Microbiol.">
        <title>Leveraging single-cell genomics to expand the fungal tree of life.</title>
        <authorList>
            <person name="Ahrendt S.R."/>
            <person name="Quandt C.A."/>
            <person name="Ciobanu D."/>
            <person name="Clum A."/>
            <person name="Salamov A."/>
            <person name="Andreopoulos B."/>
            <person name="Cheng J.F."/>
            <person name="Woyke T."/>
            <person name="Pelin A."/>
            <person name="Henrissat B."/>
            <person name="Reynolds N.K."/>
            <person name="Benny G.L."/>
            <person name="Smith M.E."/>
            <person name="James T.Y."/>
            <person name="Grigoriev I.V."/>
        </authorList>
    </citation>
    <scope>NUCLEOTIDE SEQUENCE [LARGE SCALE GENOMIC DNA]</scope>
</reference>
<sequence>RVHTLQDGRKIVLASRVHEFLSIAQQSYDISVCSLGEQSYVQQVVTLLDSGRTLDPPQPWIRGLAYSARGEYLHIASSPQPNRPPKDLACLLPFSCVEHEGGVGLEALILDDNAGMWPAEQQGNTL</sequence>
<evidence type="ECO:0000313" key="2">
    <source>
        <dbReference type="EMBL" id="RKO94369.1"/>
    </source>
</evidence>
<feature type="non-terminal residue" evidence="2">
    <location>
        <position position="1"/>
    </location>
</feature>
<protein>
    <recommendedName>
        <fullName evidence="1">FCP1 homology domain-containing protein</fullName>
    </recommendedName>
</protein>
<evidence type="ECO:0000259" key="1">
    <source>
        <dbReference type="PROSITE" id="PS50969"/>
    </source>
</evidence>
<name>A0A4P9WMS6_9FUNG</name>